<feature type="domain" description="Flavodoxin-like" evidence="14">
    <location>
        <begin position="149"/>
        <end position="301"/>
    </location>
</feature>
<keyword evidence="8" id="KW-0479">Metal-binding</keyword>
<evidence type="ECO:0000256" key="2">
    <source>
        <dbReference type="ARBA" id="ARBA00004797"/>
    </source>
</evidence>
<comment type="pathway">
    <text evidence="2">tRNA modification; wybutosine-tRNA(Phe) biosynthesis.</text>
</comment>
<dbReference type="Pfam" id="PF04055">
    <property type="entry name" value="Radical_SAM"/>
    <property type="match status" value="1"/>
</dbReference>
<evidence type="ECO:0000259" key="15">
    <source>
        <dbReference type="PROSITE" id="PS51918"/>
    </source>
</evidence>
<dbReference type="InterPro" id="IPR034556">
    <property type="entry name" value="tRNA_wybutosine-synthase"/>
</dbReference>
<comment type="cofactor">
    <cofactor evidence="1">
        <name>[4Fe-4S] cluster</name>
        <dbReference type="ChEBI" id="CHEBI:49883"/>
    </cofactor>
</comment>
<dbReference type="GO" id="GO:0010181">
    <property type="term" value="F:FMN binding"/>
    <property type="evidence" value="ECO:0007669"/>
    <property type="project" value="InterPro"/>
</dbReference>
<dbReference type="Proteomes" id="UP000069549">
    <property type="component" value="Chromosome 12"/>
</dbReference>
<gene>
    <name evidence="16" type="ORF">PBK173_000352500</name>
    <name evidence="18" type="ORF">PBNK65E_000343200</name>
    <name evidence="17" type="ORF">PBNK65NY_000342900</name>
    <name evidence="20" type="ORF">PBSP11A_000343400</name>
    <name evidence="19" type="ORF">PBSP11RLL_000343200</name>
</gene>
<keyword evidence="9" id="KW-0408">Iron</keyword>
<evidence type="ECO:0000313" key="19">
    <source>
        <dbReference type="EMBL" id="SCO62135.1"/>
    </source>
</evidence>
<evidence type="ECO:0000256" key="3">
    <source>
        <dbReference type="ARBA" id="ARBA00010115"/>
    </source>
</evidence>
<dbReference type="GO" id="GO:0046872">
    <property type="term" value="F:metal ion binding"/>
    <property type="evidence" value="ECO:0007669"/>
    <property type="project" value="UniProtKB-KW"/>
</dbReference>
<dbReference type="VEuPathDB" id="PlasmoDB:PBANKA_1239700"/>
<dbReference type="PANTHER" id="PTHR13930">
    <property type="entry name" value="S-ADENOSYL-L-METHIONINE-DEPENDENT TRNA 4-DEMETHYLWYOSINE SYNTHASE"/>
    <property type="match status" value="1"/>
</dbReference>
<dbReference type="AlphaFoldDB" id="A0A113SD64"/>
<dbReference type="InterPro" id="IPR013917">
    <property type="entry name" value="tRNA_wybutosine-synth"/>
</dbReference>
<dbReference type="SUPFAM" id="SSF52218">
    <property type="entry name" value="Flavoproteins"/>
    <property type="match status" value="1"/>
</dbReference>
<accession>A0A113SD64</accession>
<evidence type="ECO:0000256" key="9">
    <source>
        <dbReference type="ARBA" id="ARBA00023004"/>
    </source>
</evidence>
<evidence type="ECO:0000313" key="23">
    <source>
        <dbReference type="Proteomes" id="UP000219974"/>
    </source>
</evidence>
<evidence type="ECO:0000313" key="25">
    <source>
        <dbReference type="Proteomes" id="UP000516480"/>
    </source>
</evidence>
<comment type="catalytic activity">
    <reaction evidence="12">
        <text>N(1)-methylguanosine(37) in tRNA(Phe) + pyruvate + S-adenosyl-L-methionine = 4-demethylwyosine(37) in tRNA(Phe) + 5'-deoxyadenosine + L-methionine + CO2 + H2O</text>
        <dbReference type="Rhea" id="RHEA:36347"/>
        <dbReference type="Rhea" id="RHEA-COMP:10164"/>
        <dbReference type="Rhea" id="RHEA-COMP:10165"/>
        <dbReference type="ChEBI" id="CHEBI:15361"/>
        <dbReference type="ChEBI" id="CHEBI:15377"/>
        <dbReference type="ChEBI" id="CHEBI:16526"/>
        <dbReference type="ChEBI" id="CHEBI:17319"/>
        <dbReference type="ChEBI" id="CHEBI:57844"/>
        <dbReference type="ChEBI" id="CHEBI:59789"/>
        <dbReference type="ChEBI" id="CHEBI:64315"/>
        <dbReference type="ChEBI" id="CHEBI:73542"/>
        <dbReference type="EC" id="4.1.3.44"/>
    </reaction>
</comment>
<dbReference type="OMA" id="CDERVYT"/>
<feature type="compositionally biased region" description="Basic and acidic residues" evidence="13">
    <location>
        <begin position="113"/>
        <end position="131"/>
    </location>
</feature>
<evidence type="ECO:0000256" key="12">
    <source>
        <dbReference type="ARBA" id="ARBA00049466"/>
    </source>
</evidence>
<proteinExistence type="inferred from homology"/>
<dbReference type="GO" id="GO:0031591">
    <property type="term" value="P:wybutosine biosynthetic process"/>
    <property type="evidence" value="ECO:0007669"/>
    <property type="project" value="TreeGrafter"/>
</dbReference>
<sequence>MIKKREDELVLPHNEVGNINIYSIQKKAKINFTLIYGSESITSYKEGKEFLNELIVFFNDILNHFNIISTITKGDEKNDTIFEKSINNEINNIEAYMFEYFRSKLLKTKKKNKDGNSEKKCKNEKADNESPKCNNEVKDIFDNLKKYEKNIIKCGNTHFNNYLNCSIENNISEINFDFVNGNEFDNYTFFENSENNDLNILFMFISTYNFGAFPANCYKLEDALTDLVNDFRIEKNYLKNIFYSCVGFGNKEYGNAYFCTPIKKCDKFLSSLGANKLEKTLKLCSTMDNEKEIIQWKSNLLTKICLSLFLYNFNYTKFSNNFFHYSNRKNYNTLKYYCTYFCKKKEDVKSMAINNDRENKQTTKSSGNNNINKCECISNDMSLKYLDTPKEPNNDQNKLINNINGHISFFTSNTDVNSTEKCGCTSNNCSNGNDKYINKKKIINNNFETPIINECCKKEYDKNIENDELINSDFNSESMSENIDEINCNSSEELEDLLSNKIKDMLTDNQRTKLTKEGYKIIGSHSAVKLCRWTKSQLRGRGGCYKHTFYGINSYQCMEATPSLACANKCVFCWRHHKNPIGTKWRWNKDEANFIVDEAVKKHKNMIKELKGVQCVINERFENAKNIRHCALSLVGEPIMYPDINKLIDELHKKNISTFLVTNAQFPNELKKLKKVTQLYISIDAPNKEALKNIDRPLFKDYWDRYLKCIKILKGKKERTVFRFTLVKEYNMMSDEISSYAKLIEYGYPDFIEIKAVTYCGSSEGYQLTMKNIPWHEEVYQFAFHLINSKRYISDIYEISCEHKHSCSILIAKKIFKINNKWHTWINYEKFQSLVKQNANFTAIDYCEETPEWAVIGAPECGFNPSDQRVYTKGKNKNKKNINTMEVKT</sequence>
<dbReference type="Gene3D" id="3.40.50.360">
    <property type="match status" value="1"/>
</dbReference>
<dbReference type="Proteomes" id="UP000219974">
    <property type="component" value="Chromosome 12"/>
</dbReference>
<evidence type="ECO:0000313" key="16">
    <source>
        <dbReference type="EMBL" id="CXI82816.1"/>
    </source>
</evidence>
<dbReference type="PROSITE" id="PS50902">
    <property type="entry name" value="FLAVODOXIN_LIKE"/>
    <property type="match status" value="1"/>
</dbReference>
<dbReference type="Proteomes" id="UP000516480">
    <property type="component" value="Chromosome 12"/>
</dbReference>
<evidence type="ECO:0000313" key="17">
    <source>
        <dbReference type="EMBL" id="SCM25657.1"/>
    </source>
</evidence>
<dbReference type="InterPro" id="IPR013785">
    <property type="entry name" value="Aldolase_TIM"/>
</dbReference>
<dbReference type="PANTHER" id="PTHR13930:SF0">
    <property type="entry name" value="S-ADENOSYL-L-METHIONINE-DEPENDENT TRNA 4-DEMETHYLWYOSINE SYNTHASE TYW1-RELATED"/>
    <property type="match status" value="1"/>
</dbReference>
<comment type="similarity">
    <text evidence="3">Belongs to the TYW1 family.</text>
</comment>
<dbReference type="InterPro" id="IPR007197">
    <property type="entry name" value="rSAM"/>
</dbReference>
<dbReference type="Pfam" id="PF08608">
    <property type="entry name" value="Wyosine_form"/>
    <property type="match status" value="1"/>
</dbReference>
<dbReference type="EMBL" id="LT160032">
    <property type="protein sequence ID" value="CXI82816.1"/>
    <property type="molecule type" value="Genomic_DNA"/>
</dbReference>
<evidence type="ECO:0000313" key="22">
    <source>
        <dbReference type="Proteomes" id="UP000219860"/>
    </source>
</evidence>
<dbReference type="Pfam" id="PF00258">
    <property type="entry name" value="Flavodoxin_1"/>
    <property type="match status" value="1"/>
</dbReference>
<evidence type="ECO:0000259" key="14">
    <source>
        <dbReference type="PROSITE" id="PS50902"/>
    </source>
</evidence>
<protein>
    <recommendedName>
        <fullName evidence="4">tRNA 4-demethylwyosine synthase (AdoMet-dependent)</fullName>
        <ecNumber evidence="4">4.1.3.44</ecNumber>
    </recommendedName>
</protein>
<dbReference type="OrthoDB" id="271553at2759"/>
<dbReference type="UniPathway" id="UPA00375"/>
<dbReference type="Proteomes" id="UP000219860">
    <property type="component" value="Chromosome 12"/>
</dbReference>
<evidence type="ECO:0000313" key="20">
    <source>
        <dbReference type="EMBL" id="SCO63866.1"/>
    </source>
</evidence>
<evidence type="ECO:0000256" key="4">
    <source>
        <dbReference type="ARBA" id="ARBA00012821"/>
    </source>
</evidence>
<reference evidence="16 21" key="1">
    <citation type="submission" date="2016-02" db="EMBL/GenBank/DDBJ databases">
        <authorList>
            <consortium name="Pathogen Informatics"/>
        </authorList>
    </citation>
    <scope>NUCLEOTIDE SEQUENCE [LARGE SCALE GENOMIC DNA]</scope>
    <source>
        <strain evidence="16 21">K173</strain>
        <strain evidence="17 25">NK65 ny</strain>
        <strain evidence="18 24">NK65e</strain>
        <strain evidence="20 22">SP11 Antwerpcl1</strain>
        <strain evidence="19 23">SP11 RLL</strain>
    </source>
</reference>
<dbReference type="Proteomes" id="UP000220214">
    <property type="component" value="Chromosome 12"/>
</dbReference>
<dbReference type="InterPro" id="IPR029039">
    <property type="entry name" value="Flavoprotein-like_sf"/>
</dbReference>
<dbReference type="SFLD" id="SFLDG01071">
    <property type="entry name" value="tRNA_wybutosine-synthesizing"/>
    <property type="match status" value="1"/>
</dbReference>
<evidence type="ECO:0000256" key="11">
    <source>
        <dbReference type="ARBA" id="ARBA00023239"/>
    </source>
</evidence>
<dbReference type="EMBL" id="LT608148">
    <property type="protein sequence ID" value="SCM25657.1"/>
    <property type="molecule type" value="Genomic_DNA"/>
</dbReference>
<keyword evidence="7" id="KW-0819">tRNA processing</keyword>
<dbReference type="PROSITE" id="PS51918">
    <property type="entry name" value="RADICAL_SAM"/>
    <property type="match status" value="1"/>
</dbReference>
<name>A0A113SD64_PLABE</name>
<evidence type="ECO:0000256" key="13">
    <source>
        <dbReference type="SAM" id="MobiDB-lite"/>
    </source>
</evidence>
<dbReference type="EMBL" id="LT608276">
    <property type="protein sequence ID" value="SCO62135.1"/>
    <property type="molecule type" value="Genomic_DNA"/>
</dbReference>
<feature type="domain" description="Radical SAM core" evidence="15">
    <location>
        <begin position="550"/>
        <end position="797"/>
    </location>
</feature>
<dbReference type="EMBL" id="LT608260">
    <property type="protein sequence ID" value="SCO63866.1"/>
    <property type="molecule type" value="Genomic_DNA"/>
</dbReference>
<evidence type="ECO:0000256" key="1">
    <source>
        <dbReference type="ARBA" id="ARBA00001966"/>
    </source>
</evidence>
<dbReference type="InterPro" id="IPR058240">
    <property type="entry name" value="rSAM_sf"/>
</dbReference>
<keyword evidence="11" id="KW-0456">Lyase</keyword>
<dbReference type="InterPro" id="IPR008254">
    <property type="entry name" value="Flavodoxin/NO_synth"/>
</dbReference>
<evidence type="ECO:0000256" key="5">
    <source>
        <dbReference type="ARBA" id="ARBA00022485"/>
    </source>
</evidence>
<evidence type="ECO:0000256" key="7">
    <source>
        <dbReference type="ARBA" id="ARBA00022694"/>
    </source>
</evidence>
<evidence type="ECO:0000256" key="6">
    <source>
        <dbReference type="ARBA" id="ARBA00022691"/>
    </source>
</evidence>
<evidence type="ECO:0000313" key="21">
    <source>
        <dbReference type="Proteomes" id="UP000069549"/>
    </source>
</evidence>
<organism evidence="16 21">
    <name type="scientific">Plasmodium berghei</name>
    <dbReference type="NCBI Taxonomy" id="5821"/>
    <lineage>
        <taxon>Eukaryota</taxon>
        <taxon>Sar</taxon>
        <taxon>Alveolata</taxon>
        <taxon>Apicomplexa</taxon>
        <taxon>Aconoidasida</taxon>
        <taxon>Haemosporida</taxon>
        <taxon>Plasmodiidae</taxon>
        <taxon>Plasmodium</taxon>
        <taxon>Plasmodium (Vinckeia)</taxon>
    </lineage>
</organism>
<keyword evidence="6" id="KW-0949">S-adenosyl-L-methionine</keyword>
<keyword evidence="10" id="KW-0411">Iron-sulfur</keyword>
<keyword evidence="5" id="KW-0004">4Fe-4S</keyword>
<evidence type="ECO:0000313" key="24">
    <source>
        <dbReference type="Proteomes" id="UP000220214"/>
    </source>
</evidence>
<dbReference type="GO" id="GO:0051539">
    <property type="term" value="F:4 iron, 4 sulfur cluster binding"/>
    <property type="evidence" value="ECO:0007669"/>
    <property type="project" value="UniProtKB-KW"/>
</dbReference>
<evidence type="ECO:0000256" key="10">
    <source>
        <dbReference type="ARBA" id="ARBA00023014"/>
    </source>
</evidence>
<dbReference type="SUPFAM" id="SSF102114">
    <property type="entry name" value="Radical SAM enzymes"/>
    <property type="match status" value="1"/>
</dbReference>
<dbReference type="GO" id="GO:0102521">
    <property type="term" value="F:tRNA-4-demethylwyosine synthase activity"/>
    <property type="evidence" value="ECO:0007669"/>
    <property type="project" value="UniProtKB-EC"/>
</dbReference>
<dbReference type="EC" id="4.1.3.44" evidence="4"/>
<dbReference type="CDD" id="cd01335">
    <property type="entry name" value="Radical_SAM"/>
    <property type="match status" value="1"/>
</dbReference>
<dbReference type="Gene3D" id="3.20.20.70">
    <property type="entry name" value="Aldolase class I"/>
    <property type="match status" value="1"/>
</dbReference>
<evidence type="ECO:0000256" key="8">
    <source>
        <dbReference type="ARBA" id="ARBA00022723"/>
    </source>
</evidence>
<feature type="region of interest" description="Disordered" evidence="13">
    <location>
        <begin position="112"/>
        <end position="131"/>
    </location>
</feature>
<evidence type="ECO:0000313" key="18">
    <source>
        <dbReference type="EMBL" id="SCN27439.1"/>
    </source>
</evidence>
<dbReference type="SFLD" id="SFLDS00029">
    <property type="entry name" value="Radical_SAM"/>
    <property type="match status" value="1"/>
</dbReference>
<dbReference type="SFLD" id="SFLDF00284">
    <property type="entry name" value="tRNA_wybutosine-synthesizing"/>
    <property type="match status" value="1"/>
</dbReference>
<dbReference type="EMBL" id="LT614638">
    <property type="protein sequence ID" value="SCN27439.1"/>
    <property type="molecule type" value="Genomic_DNA"/>
</dbReference>